<protein>
    <submittedName>
        <fullName evidence="2">Uncharacterized protein</fullName>
    </submittedName>
</protein>
<gene>
    <name evidence="2" type="ORF">BGZ65_009708</name>
</gene>
<dbReference type="EMBL" id="JAAAHW010004640">
    <property type="protein sequence ID" value="KAF9972619.1"/>
    <property type="molecule type" value="Genomic_DNA"/>
</dbReference>
<accession>A0A9P6M7W1</accession>
<feature type="compositionally biased region" description="Polar residues" evidence="1">
    <location>
        <begin position="1"/>
        <end position="28"/>
    </location>
</feature>
<dbReference type="OrthoDB" id="2434372at2759"/>
<reference evidence="2" key="1">
    <citation type="journal article" date="2020" name="Fungal Divers.">
        <title>Resolving the Mortierellaceae phylogeny through synthesis of multi-gene phylogenetics and phylogenomics.</title>
        <authorList>
            <person name="Vandepol N."/>
            <person name="Liber J."/>
            <person name="Desiro A."/>
            <person name="Na H."/>
            <person name="Kennedy M."/>
            <person name="Barry K."/>
            <person name="Grigoriev I.V."/>
            <person name="Miller A.N."/>
            <person name="O'Donnell K."/>
            <person name="Stajich J.E."/>
            <person name="Bonito G."/>
        </authorList>
    </citation>
    <scope>NUCLEOTIDE SEQUENCE</scope>
    <source>
        <strain evidence="2">MES-2147</strain>
    </source>
</reference>
<sequence>MDFFAQTYNNSQHPEGSRTVHSPLQSPRSVHEGTCQGYGTEVNAHLRRASSGLESDVPRLQQLSPAPGHARGH</sequence>
<proteinExistence type="predicted"/>
<comment type="caution">
    <text evidence="2">The sequence shown here is derived from an EMBL/GenBank/DDBJ whole genome shotgun (WGS) entry which is preliminary data.</text>
</comment>
<evidence type="ECO:0000256" key="1">
    <source>
        <dbReference type="SAM" id="MobiDB-lite"/>
    </source>
</evidence>
<evidence type="ECO:0000313" key="2">
    <source>
        <dbReference type="EMBL" id="KAF9972619.1"/>
    </source>
</evidence>
<name>A0A9P6M7W1_9FUNG</name>
<keyword evidence="3" id="KW-1185">Reference proteome</keyword>
<dbReference type="Proteomes" id="UP000749646">
    <property type="component" value="Unassembled WGS sequence"/>
</dbReference>
<dbReference type="AlphaFoldDB" id="A0A9P6M7W1"/>
<feature type="region of interest" description="Disordered" evidence="1">
    <location>
        <begin position="1"/>
        <end position="36"/>
    </location>
</feature>
<feature type="region of interest" description="Disordered" evidence="1">
    <location>
        <begin position="50"/>
        <end position="73"/>
    </location>
</feature>
<organism evidence="2 3">
    <name type="scientific">Modicella reniformis</name>
    <dbReference type="NCBI Taxonomy" id="1440133"/>
    <lineage>
        <taxon>Eukaryota</taxon>
        <taxon>Fungi</taxon>
        <taxon>Fungi incertae sedis</taxon>
        <taxon>Mucoromycota</taxon>
        <taxon>Mortierellomycotina</taxon>
        <taxon>Mortierellomycetes</taxon>
        <taxon>Mortierellales</taxon>
        <taxon>Mortierellaceae</taxon>
        <taxon>Modicella</taxon>
    </lineage>
</organism>
<feature type="non-terminal residue" evidence="2">
    <location>
        <position position="73"/>
    </location>
</feature>
<evidence type="ECO:0000313" key="3">
    <source>
        <dbReference type="Proteomes" id="UP000749646"/>
    </source>
</evidence>